<dbReference type="AlphaFoldDB" id="A0ABD5QPH7"/>
<comment type="caution">
    <text evidence="2">The sequence shown here is derived from an EMBL/GenBank/DDBJ whole genome shotgun (WGS) entry which is preliminary data.</text>
</comment>
<dbReference type="Proteomes" id="UP001596145">
    <property type="component" value="Unassembled WGS sequence"/>
</dbReference>
<dbReference type="EMBL" id="JBHSKV010000001">
    <property type="protein sequence ID" value="MFC5133396.1"/>
    <property type="molecule type" value="Genomic_DNA"/>
</dbReference>
<feature type="compositionally biased region" description="Basic and acidic residues" evidence="1">
    <location>
        <begin position="1"/>
        <end position="15"/>
    </location>
</feature>
<evidence type="ECO:0000313" key="2">
    <source>
        <dbReference type="EMBL" id="MFC5133396.1"/>
    </source>
</evidence>
<sequence>MSSGERVEHEPEPSSDRLPAVTASRASPDRTVFTEEGNTDGWIATDLTVELER</sequence>
<keyword evidence="3" id="KW-1185">Reference proteome</keyword>
<evidence type="ECO:0000313" key="3">
    <source>
        <dbReference type="Proteomes" id="UP001596145"/>
    </source>
</evidence>
<organism evidence="2 3">
    <name type="scientific">Halorubrum glutamatedens</name>
    <dbReference type="NCBI Taxonomy" id="2707018"/>
    <lineage>
        <taxon>Archaea</taxon>
        <taxon>Methanobacteriati</taxon>
        <taxon>Methanobacteriota</taxon>
        <taxon>Stenosarchaea group</taxon>
        <taxon>Halobacteria</taxon>
        <taxon>Halobacteriales</taxon>
        <taxon>Haloferacaceae</taxon>
        <taxon>Halorubrum</taxon>
    </lineage>
</organism>
<reference evidence="2 3" key="1">
    <citation type="journal article" date="2019" name="Int. J. Syst. Evol. Microbiol.">
        <title>The Global Catalogue of Microorganisms (GCM) 10K type strain sequencing project: providing services to taxonomists for standard genome sequencing and annotation.</title>
        <authorList>
            <consortium name="The Broad Institute Genomics Platform"/>
            <consortium name="The Broad Institute Genome Sequencing Center for Infectious Disease"/>
            <person name="Wu L."/>
            <person name="Ma J."/>
        </authorList>
    </citation>
    <scope>NUCLEOTIDE SEQUENCE [LARGE SCALE GENOMIC DNA]</scope>
    <source>
        <strain evidence="2 3">CGMCC 1.16026</strain>
    </source>
</reference>
<feature type="region of interest" description="Disordered" evidence="1">
    <location>
        <begin position="1"/>
        <end position="36"/>
    </location>
</feature>
<name>A0ABD5QPH7_9EURY</name>
<dbReference type="RefSeq" id="WP_203227796.1">
    <property type="nucleotide sequence ID" value="NZ_JBHSKV010000001.1"/>
</dbReference>
<proteinExistence type="predicted"/>
<evidence type="ECO:0000256" key="1">
    <source>
        <dbReference type="SAM" id="MobiDB-lite"/>
    </source>
</evidence>
<protein>
    <submittedName>
        <fullName evidence="2">Uncharacterized protein</fullName>
    </submittedName>
</protein>
<accession>A0ABD5QPH7</accession>
<gene>
    <name evidence="2" type="ORF">ACFPJA_01450</name>
</gene>